<keyword evidence="6" id="KW-0411">Iron-sulfur</keyword>
<keyword evidence="5" id="KW-0408">Iron</keyword>
<evidence type="ECO:0000259" key="11">
    <source>
        <dbReference type="Pfam" id="PF04324"/>
    </source>
</evidence>
<dbReference type="RefSeq" id="WP_222158738.1">
    <property type="nucleotide sequence ID" value="NZ_CP081864.1"/>
</dbReference>
<dbReference type="InterPro" id="IPR007419">
    <property type="entry name" value="BFD-like_2Fe2S-bd_dom"/>
</dbReference>
<dbReference type="NCBIfam" id="NF007803">
    <property type="entry name" value="PRK10509.1"/>
    <property type="match status" value="1"/>
</dbReference>
<accession>A0ABX9AKF0</accession>
<comment type="function">
    <text evidence="9">Required for mobilization of iron from the bacterioferritin (BFR) complex.</text>
</comment>
<dbReference type="Pfam" id="PF04324">
    <property type="entry name" value="Fer2_BFD"/>
    <property type="match status" value="1"/>
</dbReference>
<dbReference type="InterPro" id="IPR052371">
    <property type="entry name" value="BFD-associated_ferredoxin"/>
</dbReference>
<keyword evidence="13" id="KW-1185">Reference proteome</keyword>
<evidence type="ECO:0000256" key="2">
    <source>
        <dbReference type="ARBA" id="ARBA00022714"/>
    </source>
</evidence>
<evidence type="ECO:0000256" key="7">
    <source>
        <dbReference type="ARBA" id="ARBA00034078"/>
    </source>
</evidence>
<keyword evidence="2" id="KW-0001">2Fe-2S</keyword>
<organism evidence="12 13">
    <name type="scientific">Symbiopectobacterium purcellii</name>
    <dbReference type="NCBI Taxonomy" id="2871826"/>
    <lineage>
        <taxon>Bacteria</taxon>
        <taxon>Pseudomonadati</taxon>
        <taxon>Pseudomonadota</taxon>
        <taxon>Gammaproteobacteria</taxon>
        <taxon>Enterobacterales</taxon>
        <taxon>Enterobacteriaceae</taxon>
    </lineage>
</organism>
<keyword evidence="3" id="KW-0479">Metal-binding</keyword>
<evidence type="ECO:0000256" key="3">
    <source>
        <dbReference type="ARBA" id="ARBA00022723"/>
    </source>
</evidence>
<gene>
    <name evidence="12" type="primary">bfd</name>
    <name evidence="12" type="ORF">K6K13_21335</name>
</gene>
<evidence type="ECO:0000256" key="10">
    <source>
        <dbReference type="ARBA" id="ARBA00046332"/>
    </source>
</evidence>
<evidence type="ECO:0000256" key="8">
    <source>
        <dbReference type="ARBA" id="ARBA00039386"/>
    </source>
</evidence>
<dbReference type="PANTHER" id="PTHR37424:SF1">
    <property type="entry name" value="BACTERIOFERRITIN-ASSOCIATED FERREDOXIN"/>
    <property type="match status" value="1"/>
</dbReference>
<evidence type="ECO:0000256" key="1">
    <source>
        <dbReference type="ARBA" id="ARBA00022448"/>
    </source>
</evidence>
<comment type="cofactor">
    <cofactor evidence="7">
        <name>[2Fe-2S] cluster</name>
        <dbReference type="ChEBI" id="CHEBI:190135"/>
    </cofactor>
</comment>
<evidence type="ECO:0000313" key="12">
    <source>
        <dbReference type="EMBL" id="QZN95659.1"/>
    </source>
</evidence>
<dbReference type="EMBL" id="CP081864">
    <property type="protein sequence ID" value="QZN95659.1"/>
    <property type="molecule type" value="Genomic_DNA"/>
</dbReference>
<name>A0ABX9AKF0_9ENTR</name>
<keyword evidence="4" id="KW-0249">Electron transport</keyword>
<keyword evidence="1" id="KW-0813">Transport</keyword>
<dbReference type="PANTHER" id="PTHR37424">
    <property type="entry name" value="BACTERIOFERRITIN-ASSOCIATED FERREDOXIN"/>
    <property type="match status" value="1"/>
</dbReference>
<evidence type="ECO:0000313" key="13">
    <source>
        <dbReference type="Proteomes" id="UP000825886"/>
    </source>
</evidence>
<protein>
    <recommendedName>
        <fullName evidence="8">Bacterioferritin-associated ferredoxin</fullName>
    </recommendedName>
</protein>
<evidence type="ECO:0000256" key="4">
    <source>
        <dbReference type="ARBA" id="ARBA00022982"/>
    </source>
</evidence>
<dbReference type="InterPro" id="IPR041854">
    <property type="entry name" value="BFD-like_2Fe2S-bd_dom_sf"/>
</dbReference>
<comment type="similarity">
    <text evidence="10">Belongs to the Bfd family.</text>
</comment>
<evidence type="ECO:0000256" key="6">
    <source>
        <dbReference type="ARBA" id="ARBA00023014"/>
    </source>
</evidence>
<evidence type="ECO:0000256" key="5">
    <source>
        <dbReference type="ARBA" id="ARBA00023004"/>
    </source>
</evidence>
<proteinExistence type="inferred from homology"/>
<evidence type="ECO:0000256" key="9">
    <source>
        <dbReference type="ARBA" id="ARBA00046130"/>
    </source>
</evidence>
<reference evidence="12 13" key="1">
    <citation type="submission" date="2021-08" db="EMBL/GenBank/DDBJ databases">
        <title>Culture and genomic analysis of Symbiopectobacterium purcellii sp. nov. gen. nov., isolated from the leafhopper Empoasca decipiens.</title>
        <authorList>
            <person name="Nadal-Jimenez P."/>
            <person name="Siozios S."/>
            <person name="Halliday N."/>
            <person name="Camara M."/>
            <person name="Hurst G.D.D."/>
        </authorList>
    </citation>
    <scope>NUCLEOTIDE SEQUENCE [LARGE SCALE GENOMIC DNA]</scope>
    <source>
        <strain evidence="12 13">SyEd1</strain>
    </source>
</reference>
<dbReference type="CDD" id="cd19945">
    <property type="entry name" value="Fer2_BFD"/>
    <property type="match status" value="1"/>
</dbReference>
<feature type="domain" description="BFD-like [2Fe-2S]-binding" evidence="11">
    <location>
        <begin position="2"/>
        <end position="52"/>
    </location>
</feature>
<dbReference type="Gene3D" id="1.10.10.1100">
    <property type="entry name" value="BFD-like [2Fe-2S]-binding domain"/>
    <property type="match status" value="1"/>
</dbReference>
<dbReference type="Proteomes" id="UP000825886">
    <property type="component" value="Chromosome"/>
</dbReference>
<sequence length="64" mass="7293">MYVCLCNAISDKVIRHAVRQYQPRSLNQLRQLMPIGSDCGKCIRQARLIMEEEQAMLSPISDVA</sequence>